<comment type="caution">
    <text evidence="2">The sequence shown here is derived from an EMBL/GenBank/DDBJ whole genome shotgun (WGS) entry which is preliminary data.</text>
</comment>
<feature type="compositionally biased region" description="Basic residues" evidence="1">
    <location>
        <begin position="58"/>
        <end position="73"/>
    </location>
</feature>
<organism evidence="2 3">
    <name type="scientific">Clarias magur</name>
    <name type="common">Asian catfish</name>
    <name type="synonym">Macropteronotus magur</name>
    <dbReference type="NCBI Taxonomy" id="1594786"/>
    <lineage>
        <taxon>Eukaryota</taxon>
        <taxon>Metazoa</taxon>
        <taxon>Chordata</taxon>
        <taxon>Craniata</taxon>
        <taxon>Vertebrata</taxon>
        <taxon>Euteleostomi</taxon>
        <taxon>Actinopterygii</taxon>
        <taxon>Neopterygii</taxon>
        <taxon>Teleostei</taxon>
        <taxon>Ostariophysi</taxon>
        <taxon>Siluriformes</taxon>
        <taxon>Clariidae</taxon>
        <taxon>Clarias</taxon>
    </lineage>
</organism>
<dbReference type="AlphaFoldDB" id="A0A8J4U525"/>
<dbReference type="EMBL" id="QNUK01000183">
    <property type="protein sequence ID" value="KAF5898971.1"/>
    <property type="molecule type" value="Genomic_DNA"/>
</dbReference>
<evidence type="ECO:0000313" key="2">
    <source>
        <dbReference type="EMBL" id="KAF5898971.1"/>
    </source>
</evidence>
<feature type="region of interest" description="Disordered" evidence="1">
    <location>
        <begin position="54"/>
        <end position="107"/>
    </location>
</feature>
<protein>
    <submittedName>
        <fullName evidence="2">Uncharacterized protein</fullName>
    </submittedName>
</protein>
<name>A0A8J4U525_CLAMG</name>
<accession>A0A8J4U525</accession>
<evidence type="ECO:0000313" key="3">
    <source>
        <dbReference type="Proteomes" id="UP000727407"/>
    </source>
</evidence>
<proteinExistence type="predicted"/>
<sequence length="107" mass="12035">MTRETETLITIEPEGAGSGKLRRLGDWMSGLMTGIESVERWPLGMSLNKPPLETINSHCHRKRPLNRRKRRSFAGRNALEINAPFGHERIPEPEISPGIRSLPPSPD</sequence>
<gene>
    <name evidence="2" type="ORF">DAT39_011304</name>
</gene>
<dbReference type="Proteomes" id="UP000727407">
    <property type="component" value="Unassembled WGS sequence"/>
</dbReference>
<keyword evidence="3" id="KW-1185">Reference proteome</keyword>
<reference evidence="2" key="1">
    <citation type="submission" date="2020-07" db="EMBL/GenBank/DDBJ databases">
        <title>Clarias magur genome sequencing, assembly and annotation.</title>
        <authorList>
            <person name="Kushwaha B."/>
            <person name="Kumar R."/>
            <person name="Das P."/>
            <person name="Joshi C.G."/>
            <person name="Kumar D."/>
            <person name="Nagpure N.S."/>
            <person name="Pandey M."/>
            <person name="Agarwal S."/>
            <person name="Srivastava S."/>
            <person name="Singh M."/>
            <person name="Sahoo L."/>
            <person name="Jayasankar P."/>
            <person name="Meher P.K."/>
            <person name="Koringa P.G."/>
            <person name="Iquebal M.A."/>
            <person name="Das S.P."/>
            <person name="Bit A."/>
            <person name="Patnaik S."/>
            <person name="Patel N."/>
            <person name="Shah T.M."/>
            <person name="Hinsu A."/>
            <person name="Jena J.K."/>
        </authorList>
    </citation>
    <scope>NUCLEOTIDE SEQUENCE</scope>
    <source>
        <strain evidence="2">CIFAMagur01</strain>
        <tissue evidence="2">Testis</tissue>
    </source>
</reference>
<evidence type="ECO:0000256" key="1">
    <source>
        <dbReference type="SAM" id="MobiDB-lite"/>
    </source>
</evidence>